<accession>A0A9P8RRZ6</accession>
<feature type="compositionally biased region" description="Low complexity" evidence="1">
    <location>
        <begin position="198"/>
        <end position="212"/>
    </location>
</feature>
<comment type="caution">
    <text evidence="3">The sequence shown here is derived from an EMBL/GenBank/DDBJ whole genome shotgun (WGS) entry which is preliminary data.</text>
</comment>
<dbReference type="AlphaFoldDB" id="A0A9P8RRZ6"/>
<keyword evidence="4" id="KW-1185">Reference proteome</keyword>
<dbReference type="EMBL" id="JAGHQM010000293">
    <property type="protein sequence ID" value="KAH0562804.1"/>
    <property type="molecule type" value="Genomic_DNA"/>
</dbReference>
<evidence type="ECO:0000313" key="3">
    <source>
        <dbReference type="EMBL" id="KAH0562804.1"/>
    </source>
</evidence>
<sequence>MAPLRSKTRKGSDSSTSSASRDVQDSSFSTRAIAAKTRSPAARTPAQAMSPIQKRRKAITQARKQAKDKELTVNDHAVSERARKLRAQYSLQAQGLKTRIEIRINRIPMALRKANIGELLAKYSEEQEPSNASKIKVASATTAAAIPASEGVTRSTDLAYNASPLRGTKRPSNEISSDADKENDSNVDLSLPKKRTKAAAAPAGSTRTTSRSKPAASQVLSPKSSNSNAKNPSRSPIRLNDSPAKSLIARPVSPLKSVATAPAATGVIAGMVEKIKSTRTATTRKITPAAPAPVAGAGRGKRTATHIATTNTIGRGRAASNSSHTSASTTGTVITRFKGKASVPTKAAGTEKKARSTTGRAGGLTAAAKKAAAASVAAAAAMEVPAAGKRILRKRK</sequence>
<evidence type="ECO:0000256" key="1">
    <source>
        <dbReference type="SAM" id="MobiDB-lite"/>
    </source>
</evidence>
<reference evidence="3" key="1">
    <citation type="submission" date="2021-03" db="EMBL/GenBank/DDBJ databases">
        <title>Comparative genomics and phylogenomic investigation of the class Geoglossomycetes provide insights into ecological specialization and systematics.</title>
        <authorList>
            <person name="Melie T."/>
            <person name="Pirro S."/>
            <person name="Miller A.N."/>
            <person name="Quandt A."/>
        </authorList>
    </citation>
    <scope>NUCLEOTIDE SEQUENCE</scope>
    <source>
        <strain evidence="3">CAQ_001_2017</strain>
    </source>
</reference>
<feature type="domain" description="Borealin N-terminal" evidence="2">
    <location>
        <begin position="76"/>
        <end position="122"/>
    </location>
</feature>
<protein>
    <recommendedName>
        <fullName evidence="2">Borealin N-terminal domain-containing protein</fullName>
    </recommendedName>
</protein>
<evidence type="ECO:0000313" key="4">
    <source>
        <dbReference type="Proteomes" id="UP000750711"/>
    </source>
</evidence>
<feature type="region of interest" description="Disordered" evidence="1">
    <location>
        <begin position="157"/>
        <end position="243"/>
    </location>
</feature>
<dbReference type="Pfam" id="PF10444">
    <property type="entry name" value="Nbl1_Borealin_N"/>
    <property type="match status" value="1"/>
</dbReference>
<dbReference type="Proteomes" id="UP000750711">
    <property type="component" value="Unassembled WGS sequence"/>
</dbReference>
<organism evidence="3 4">
    <name type="scientific">Trichoglossum hirsutum</name>
    <dbReference type="NCBI Taxonomy" id="265104"/>
    <lineage>
        <taxon>Eukaryota</taxon>
        <taxon>Fungi</taxon>
        <taxon>Dikarya</taxon>
        <taxon>Ascomycota</taxon>
        <taxon>Pezizomycotina</taxon>
        <taxon>Geoglossomycetes</taxon>
        <taxon>Geoglossales</taxon>
        <taxon>Geoglossaceae</taxon>
        <taxon>Trichoglossum</taxon>
    </lineage>
</organism>
<feature type="compositionally biased region" description="Low complexity" evidence="1">
    <location>
        <begin position="13"/>
        <end position="29"/>
    </location>
</feature>
<feature type="region of interest" description="Disordered" evidence="1">
    <location>
        <begin position="1"/>
        <end position="77"/>
    </location>
</feature>
<proteinExistence type="predicted"/>
<name>A0A9P8RRZ6_9PEZI</name>
<gene>
    <name evidence="3" type="ORF">GP486_002566</name>
</gene>
<feature type="compositionally biased region" description="Low complexity" evidence="1">
    <location>
        <begin position="221"/>
        <end position="236"/>
    </location>
</feature>
<dbReference type="InterPro" id="IPR018851">
    <property type="entry name" value="Borealin_N"/>
</dbReference>
<evidence type="ECO:0000259" key="2">
    <source>
        <dbReference type="Pfam" id="PF10444"/>
    </source>
</evidence>
<feature type="compositionally biased region" description="Basic and acidic residues" evidence="1">
    <location>
        <begin position="65"/>
        <end position="77"/>
    </location>
</feature>
<feature type="region of interest" description="Disordered" evidence="1">
    <location>
        <begin position="342"/>
        <end position="362"/>
    </location>
</feature>